<feature type="non-terminal residue" evidence="1">
    <location>
        <position position="1"/>
    </location>
</feature>
<feature type="non-terminal residue" evidence="1">
    <location>
        <position position="57"/>
    </location>
</feature>
<evidence type="ECO:0000313" key="1">
    <source>
        <dbReference type="EMBL" id="CAG7821509.1"/>
    </source>
</evidence>
<sequence length="57" mass="6711">SWTKIKPLPDIERQNDFASRTSFKKSNELYYEFTNSDFVEVTCSSKDKKWKSFLAAP</sequence>
<accession>A0A8J2LFC4</accession>
<proteinExistence type="predicted"/>
<comment type="caution">
    <text evidence="1">The sequence shown here is derived from an EMBL/GenBank/DDBJ whole genome shotgun (WGS) entry which is preliminary data.</text>
</comment>
<reference evidence="1" key="1">
    <citation type="submission" date="2021-06" db="EMBL/GenBank/DDBJ databases">
        <authorList>
            <person name="Hodson N. C."/>
            <person name="Mongue J. A."/>
            <person name="Jaron S. K."/>
        </authorList>
    </citation>
    <scope>NUCLEOTIDE SEQUENCE</scope>
</reference>
<protein>
    <submittedName>
        <fullName evidence="1">Uncharacterized protein</fullName>
    </submittedName>
</protein>
<name>A0A8J2LFC4_9HEXA</name>
<organism evidence="1 2">
    <name type="scientific">Allacma fusca</name>
    <dbReference type="NCBI Taxonomy" id="39272"/>
    <lineage>
        <taxon>Eukaryota</taxon>
        <taxon>Metazoa</taxon>
        <taxon>Ecdysozoa</taxon>
        <taxon>Arthropoda</taxon>
        <taxon>Hexapoda</taxon>
        <taxon>Collembola</taxon>
        <taxon>Symphypleona</taxon>
        <taxon>Sminthuridae</taxon>
        <taxon>Allacma</taxon>
    </lineage>
</organism>
<keyword evidence="2" id="KW-1185">Reference proteome</keyword>
<dbReference type="AlphaFoldDB" id="A0A8J2LFC4"/>
<dbReference type="Proteomes" id="UP000708208">
    <property type="component" value="Unassembled WGS sequence"/>
</dbReference>
<evidence type="ECO:0000313" key="2">
    <source>
        <dbReference type="Proteomes" id="UP000708208"/>
    </source>
</evidence>
<dbReference type="EMBL" id="CAJVCH010513381">
    <property type="protein sequence ID" value="CAG7821509.1"/>
    <property type="molecule type" value="Genomic_DNA"/>
</dbReference>
<gene>
    <name evidence="1" type="ORF">AFUS01_LOCUS31843</name>
</gene>